<dbReference type="AlphaFoldDB" id="A0A1E3W3R9"/>
<feature type="transmembrane region" description="Helical" evidence="5">
    <location>
        <begin position="235"/>
        <end position="254"/>
    </location>
</feature>
<evidence type="ECO:0000256" key="5">
    <source>
        <dbReference type="RuleBase" id="RU363032"/>
    </source>
</evidence>
<dbReference type="PANTHER" id="PTHR42727">
    <property type="entry name" value="PHOSPHATE TRANSPORT SYSTEM PERMEASE PROTEIN"/>
    <property type="match status" value="1"/>
</dbReference>
<dbReference type="RefSeq" id="WP_069441027.1">
    <property type="nucleotide sequence ID" value="NZ_LPWF01000013.1"/>
</dbReference>
<feature type="domain" description="ABC transmembrane type-1" evidence="7">
    <location>
        <begin position="231"/>
        <end position="447"/>
    </location>
</feature>
<dbReference type="Gene3D" id="1.10.3720.10">
    <property type="entry name" value="MetI-like"/>
    <property type="match status" value="1"/>
</dbReference>
<feature type="transmembrane region" description="Helical" evidence="5">
    <location>
        <begin position="44"/>
        <end position="64"/>
    </location>
</feature>
<evidence type="ECO:0000256" key="1">
    <source>
        <dbReference type="ARBA" id="ARBA00004651"/>
    </source>
</evidence>
<evidence type="ECO:0000256" key="2">
    <source>
        <dbReference type="ARBA" id="ARBA00022692"/>
    </source>
</evidence>
<keyword evidence="9" id="KW-1185">Reference proteome</keyword>
<dbReference type="Pfam" id="PF12501">
    <property type="entry name" value="DUF3708"/>
    <property type="match status" value="1"/>
</dbReference>
<comment type="similarity">
    <text evidence="6">Belongs to the binding-protein-dependent transport system permease family. CysTW subfamily.</text>
</comment>
<comment type="subcellular location">
    <subcellularLocation>
        <location evidence="6">Cell inner membrane</location>
        <topology evidence="6">Multi-pass membrane protein</topology>
    </subcellularLocation>
    <subcellularLocation>
        <location evidence="1 5">Cell membrane</location>
        <topology evidence="1 5">Multi-pass membrane protein</topology>
    </subcellularLocation>
</comment>
<evidence type="ECO:0000256" key="6">
    <source>
        <dbReference type="RuleBase" id="RU363054"/>
    </source>
</evidence>
<evidence type="ECO:0000313" key="9">
    <source>
        <dbReference type="Proteomes" id="UP000094472"/>
    </source>
</evidence>
<dbReference type="PROSITE" id="PS50928">
    <property type="entry name" value="ABC_TM1"/>
    <property type="match status" value="1"/>
</dbReference>
<keyword evidence="4 5" id="KW-0472">Membrane</keyword>
<dbReference type="InterPro" id="IPR035906">
    <property type="entry name" value="MetI-like_sf"/>
</dbReference>
<evidence type="ECO:0000313" key="8">
    <source>
        <dbReference type="EMBL" id="ODS00455.1"/>
    </source>
</evidence>
<dbReference type="CDD" id="cd06261">
    <property type="entry name" value="TM_PBP2"/>
    <property type="match status" value="1"/>
</dbReference>
<feature type="transmembrane region" description="Helical" evidence="5">
    <location>
        <begin position="306"/>
        <end position="326"/>
    </location>
</feature>
<evidence type="ECO:0000256" key="4">
    <source>
        <dbReference type="ARBA" id="ARBA00023136"/>
    </source>
</evidence>
<evidence type="ECO:0000259" key="7">
    <source>
        <dbReference type="PROSITE" id="PS50928"/>
    </source>
</evidence>
<feature type="transmembrane region" description="Helical" evidence="5">
    <location>
        <begin position="167"/>
        <end position="188"/>
    </location>
</feature>
<dbReference type="GO" id="GO:0005886">
    <property type="term" value="C:plasma membrane"/>
    <property type="evidence" value="ECO:0007669"/>
    <property type="project" value="UniProtKB-SubCell"/>
</dbReference>
<keyword evidence="3 5" id="KW-1133">Transmembrane helix</keyword>
<accession>A0A1E3W3R9</accession>
<organism evidence="8 9">
    <name type="scientific">Methyloceanibacter superfactus</name>
    <dbReference type="NCBI Taxonomy" id="1774969"/>
    <lineage>
        <taxon>Bacteria</taxon>
        <taxon>Pseudomonadati</taxon>
        <taxon>Pseudomonadota</taxon>
        <taxon>Alphaproteobacteria</taxon>
        <taxon>Hyphomicrobiales</taxon>
        <taxon>Hyphomicrobiaceae</taxon>
        <taxon>Methyloceanibacter</taxon>
    </lineage>
</organism>
<feature type="transmembrane region" description="Helical" evidence="5">
    <location>
        <begin position="427"/>
        <end position="451"/>
    </location>
</feature>
<sequence>MLGYVLLLITVLAVASYFFGRKRAAAVVGGRQQELHSRPSYHGAYVAAWVGLPSAFLVLIWLLLQGPVIDNLLLWSLPPGTVDGLTSGQISLLLSEIKSVAAGNVFSEPSLAVQDAAARYHSWQIIARWAMAAVALSIALLGLFFASRRISPEFRARHGAEHILSGLMIACSLIAILTTLGIVLSLLIEALRFFDRIPALEFFFGLNWEPQIPIREGQVTGGGAFGAIPVFTGTLLIALIAMAVATPIGLYSAIYLTEYAHPKVRAVIKPVLELLAGIPTVVYGFFAVLTVAPAMRQFGDMIGVPIAPNSALAAGGVMGIMIIPFISSLSDDAIAAVPRAMRDGSYAMGATKGETITKVLLPAALPGIMGGILLAVSRAIGETMIVVMAAGIIASLTANPLEPVTTVTVQIVTLLIGDTEFDNPKTLAAFALGLVLFLVTLALNVLALHIVRKYREQYE</sequence>
<dbReference type="EMBL" id="LPWF01000013">
    <property type="protein sequence ID" value="ODS00455.1"/>
    <property type="molecule type" value="Genomic_DNA"/>
</dbReference>
<keyword evidence="2 5" id="KW-0812">Transmembrane</keyword>
<keyword evidence="5" id="KW-0813">Transport</keyword>
<dbReference type="Proteomes" id="UP000094472">
    <property type="component" value="Unassembled WGS sequence"/>
</dbReference>
<dbReference type="SUPFAM" id="SSF161098">
    <property type="entry name" value="MetI-like"/>
    <property type="match status" value="1"/>
</dbReference>
<gene>
    <name evidence="8" type="ORF">AUC69_00920</name>
</gene>
<feature type="transmembrane region" description="Helical" evidence="5">
    <location>
        <begin position="129"/>
        <end position="147"/>
    </location>
</feature>
<comment type="function">
    <text evidence="6">Part of the binding-protein-dependent transport system for phosphate; probably responsible for the translocation of the substrate across the membrane.</text>
</comment>
<comment type="caution">
    <text evidence="8">The sequence shown here is derived from an EMBL/GenBank/DDBJ whole genome shotgun (WGS) entry which is preliminary data.</text>
</comment>
<keyword evidence="6" id="KW-0997">Cell inner membrane</keyword>
<dbReference type="OrthoDB" id="9785113at2"/>
<dbReference type="STRING" id="1774969.AUC69_00920"/>
<dbReference type="InterPro" id="IPR000515">
    <property type="entry name" value="MetI-like"/>
</dbReference>
<dbReference type="PANTHER" id="PTHR42727:SF1">
    <property type="entry name" value="PHOSPHATE TRANSPORT SYSTEM PERMEASE"/>
    <property type="match status" value="1"/>
</dbReference>
<proteinExistence type="inferred from homology"/>
<name>A0A1E3W3R9_9HYPH</name>
<dbReference type="GO" id="GO:0005315">
    <property type="term" value="F:phosphate transmembrane transporter activity"/>
    <property type="evidence" value="ECO:0007669"/>
    <property type="project" value="InterPro"/>
</dbReference>
<feature type="transmembrane region" description="Helical" evidence="5">
    <location>
        <begin position="359"/>
        <end position="376"/>
    </location>
</feature>
<dbReference type="GO" id="GO:0006817">
    <property type="term" value="P:phosphate ion transport"/>
    <property type="evidence" value="ECO:0007669"/>
    <property type="project" value="UniProtKB-KW"/>
</dbReference>
<evidence type="ECO:0000256" key="3">
    <source>
        <dbReference type="ARBA" id="ARBA00022989"/>
    </source>
</evidence>
<dbReference type="InterPro" id="IPR022182">
    <property type="entry name" value="PstC_N"/>
</dbReference>
<reference evidence="8 9" key="1">
    <citation type="journal article" date="2016" name="Environ. Microbiol.">
        <title>New Methyloceanibacter diversity from North Sea sediments includes methanotroph containing solely the soluble methane monooxygenase.</title>
        <authorList>
            <person name="Vekeman B."/>
            <person name="Kerckhof F.M."/>
            <person name="Cremers G."/>
            <person name="de Vos P."/>
            <person name="Vandamme P."/>
            <person name="Boon N."/>
            <person name="Op den Camp H.J."/>
            <person name="Heylen K."/>
        </authorList>
    </citation>
    <scope>NUCLEOTIDE SEQUENCE [LARGE SCALE GENOMIC DNA]</scope>
    <source>
        <strain evidence="8 9">R-67175</strain>
    </source>
</reference>
<keyword evidence="6" id="KW-1003">Cell membrane</keyword>
<dbReference type="InterPro" id="IPR011864">
    <property type="entry name" value="Phosphate_PstC"/>
</dbReference>
<keyword evidence="6" id="KW-0592">Phosphate transport</keyword>
<dbReference type="Pfam" id="PF00528">
    <property type="entry name" value="BPD_transp_1"/>
    <property type="match status" value="1"/>
</dbReference>
<protein>
    <recommendedName>
        <fullName evidence="6">Phosphate transport system permease protein</fullName>
    </recommendedName>
</protein>
<dbReference type="NCBIfam" id="TIGR02138">
    <property type="entry name" value="phosphate_pstC"/>
    <property type="match status" value="1"/>
</dbReference>
<feature type="transmembrane region" description="Helical" evidence="5">
    <location>
        <begin position="274"/>
        <end position="294"/>
    </location>
</feature>